<sequence>MNTQSAIHAKPTIINGLDVDAAVATIASIKADKSLGRFQFRARNTWIDGGVNRSVIRDFYGAGKEDTSRDTAFEFTNGEPPILLGNNEGANPVEFLLHALAGCVTTTLVLHAMARGIAIRELSTELAGDLDVQGLLGLDDSISPGYEQISIRMHVKADCSDEALDDLLAYAQRHSPVCNTVCRPVPVVIERAST</sequence>
<evidence type="ECO:0000313" key="1">
    <source>
        <dbReference type="EMBL" id="MDI7921323.1"/>
    </source>
</evidence>
<dbReference type="SUPFAM" id="SSF82784">
    <property type="entry name" value="OsmC-like"/>
    <property type="match status" value="1"/>
</dbReference>
<dbReference type="InterPro" id="IPR052924">
    <property type="entry name" value="OsmC/Ohr_hydroprdx_reductase"/>
</dbReference>
<gene>
    <name evidence="1" type="ORF">MRS75_04390</name>
</gene>
<dbReference type="RefSeq" id="WP_311785497.1">
    <property type="nucleotide sequence ID" value="NZ_JALDYY010000002.1"/>
</dbReference>
<comment type="caution">
    <text evidence="1">The sequence shown here is derived from an EMBL/GenBank/DDBJ whole genome shotgun (WGS) entry which is preliminary data.</text>
</comment>
<dbReference type="InterPro" id="IPR036102">
    <property type="entry name" value="OsmC/Ohrsf"/>
</dbReference>
<reference evidence="1" key="1">
    <citation type="submission" date="2022-03" db="EMBL/GenBank/DDBJ databases">
        <title>Fererhizobium litorale gen. nov., sp. nov., isolated from sandy sediments of the Sea of Japan seashore.</title>
        <authorList>
            <person name="Romanenko L."/>
            <person name="Kurilenko V."/>
            <person name="Otstavnykh N."/>
            <person name="Svetashev V."/>
            <person name="Tekutyeva L."/>
            <person name="Isaeva M."/>
            <person name="Mikhailov V."/>
        </authorList>
    </citation>
    <scope>NUCLEOTIDE SEQUENCE</scope>
    <source>
        <strain evidence="1">KMM 9576</strain>
    </source>
</reference>
<proteinExistence type="predicted"/>
<protein>
    <submittedName>
        <fullName evidence="1">OsmC family protein</fullName>
    </submittedName>
</protein>
<accession>A0AAE3QC93</accession>
<name>A0AAE3QC93_9HYPH</name>
<dbReference type="Proteomes" id="UP001161580">
    <property type="component" value="Unassembled WGS sequence"/>
</dbReference>
<dbReference type="AlphaFoldDB" id="A0AAE3QC93"/>
<evidence type="ECO:0000313" key="2">
    <source>
        <dbReference type="Proteomes" id="UP001161580"/>
    </source>
</evidence>
<keyword evidence="2" id="KW-1185">Reference proteome</keyword>
<organism evidence="1 2">
    <name type="scientific">Ferirhizobium litorale</name>
    <dbReference type="NCBI Taxonomy" id="2927786"/>
    <lineage>
        <taxon>Bacteria</taxon>
        <taxon>Pseudomonadati</taxon>
        <taxon>Pseudomonadota</taxon>
        <taxon>Alphaproteobacteria</taxon>
        <taxon>Hyphomicrobiales</taxon>
        <taxon>Rhizobiaceae</taxon>
        <taxon>Ferirhizobium</taxon>
    </lineage>
</organism>
<dbReference type="InterPro" id="IPR003718">
    <property type="entry name" value="OsmC/Ohr_fam"/>
</dbReference>
<dbReference type="Pfam" id="PF02566">
    <property type="entry name" value="OsmC"/>
    <property type="match status" value="1"/>
</dbReference>
<dbReference type="PANTHER" id="PTHR35368:SF1">
    <property type="entry name" value="HYDROPEROXIDE REDUCTASE"/>
    <property type="match status" value="1"/>
</dbReference>
<dbReference type="InterPro" id="IPR015946">
    <property type="entry name" value="KH_dom-like_a/b"/>
</dbReference>
<dbReference type="Gene3D" id="3.30.300.20">
    <property type="match status" value="1"/>
</dbReference>
<dbReference type="EMBL" id="JALDYZ010000002">
    <property type="protein sequence ID" value="MDI7921323.1"/>
    <property type="molecule type" value="Genomic_DNA"/>
</dbReference>
<dbReference type="PANTHER" id="PTHR35368">
    <property type="entry name" value="HYDROPEROXIDE REDUCTASE"/>
    <property type="match status" value="1"/>
</dbReference>